<evidence type="ECO:0000256" key="9">
    <source>
        <dbReference type="ARBA" id="ARBA00023015"/>
    </source>
</evidence>
<feature type="chain" id="PRO_5004082031" description="histidine kinase" evidence="15">
    <location>
        <begin position="23"/>
        <end position="917"/>
    </location>
</feature>
<dbReference type="Gene3D" id="1.10.10.60">
    <property type="entry name" value="Homeodomain-like"/>
    <property type="match status" value="1"/>
</dbReference>
<evidence type="ECO:0000313" key="19">
    <source>
        <dbReference type="EMBL" id="EMR04676.1"/>
    </source>
</evidence>
<dbReference type="PROSITE" id="PS50110">
    <property type="entry name" value="RESPONSE_REGULATORY"/>
    <property type="match status" value="1"/>
</dbReference>
<evidence type="ECO:0000259" key="18">
    <source>
        <dbReference type="PROSITE" id="PS50110"/>
    </source>
</evidence>
<keyword evidence="14" id="KW-0472">Membrane</keyword>
<dbReference type="InterPro" id="IPR028082">
    <property type="entry name" value="Peripla_BP_I"/>
</dbReference>
<dbReference type="SUPFAM" id="SSF53822">
    <property type="entry name" value="Periplasmic binding protein-like I"/>
    <property type="match status" value="1"/>
</dbReference>
<evidence type="ECO:0000313" key="20">
    <source>
        <dbReference type="Proteomes" id="UP000011910"/>
    </source>
</evidence>
<dbReference type="PRINTS" id="PR00344">
    <property type="entry name" value="BCTRLSENSOR"/>
</dbReference>
<feature type="domain" description="Histidine kinase" evidence="17">
    <location>
        <begin position="405"/>
        <end position="620"/>
    </location>
</feature>
<dbReference type="SMART" id="SM00448">
    <property type="entry name" value="REC"/>
    <property type="match status" value="1"/>
</dbReference>
<organism evidence="19 20">
    <name type="scientific">Cesiribacter andamanensis AMV16</name>
    <dbReference type="NCBI Taxonomy" id="1279009"/>
    <lineage>
        <taxon>Bacteria</taxon>
        <taxon>Pseudomonadati</taxon>
        <taxon>Bacteroidota</taxon>
        <taxon>Cytophagia</taxon>
        <taxon>Cytophagales</taxon>
        <taxon>Cesiribacteraceae</taxon>
        <taxon>Cesiribacter</taxon>
    </lineage>
</organism>
<reference evidence="19 20" key="1">
    <citation type="journal article" date="2013" name="Genome Announc.">
        <title>Draft Genome Sequence of Cesiribacter andamanensis Strain AMV16T, Isolated from a Soil Sample from a Mud Volcano in the Andaman Islands, India.</title>
        <authorList>
            <person name="Shivaji S."/>
            <person name="Ara S."/>
            <person name="Begum Z."/>
            <person name="Srinivas T.N."/>
            <person name="Singh A."/>
            <person name="Kumar Pinnaka A."/>
        </authorList>
    </citation>
    <scope>NUCLEOTIDE SEQUENCE [LARGE SCALE GENOMIC DNA]</scope>
    <source>
        <strain evidence="19 20">AMV16</strain>
    </source>
</reference>
<comment type="catalytic activity">
    <reaction evidence="1">
        <text>ATP + protein L-histidine = ADP + protein N-phospho-L-histidine.</text>
        <dbReference type="EC" id="2.7.13.3"/>
    </reaction>
</comment>
<keyword evidence="6 19" id="KW-0418">Kinase</keyword>
<dbReference type="InterPro" id="IPR009057">
    <property type="entry name" value="Homeodomain-like_sf"/>
</dbReference>
<evidence type="ECO:0000256" key="15">
    <source>
        <dbReference type="SAM" id="SignalP"/>
    </source>
</evidence>
<dbReference type="CDD" id="cd00082">
    <property type="entry name" value="HisKA"/>
    <property type="match status" value="1"/>
</dbReference>
<dbReference type="GO" id="GO:0000155">
    <property type="term" value="F:phosphorelay sensor kinase activity"/>
    <property type="evidence" value="ECO:0007669"/>
    <property type="project" value="InterPro"/>
</dbReference>
<keyword evidence="5" id="KW-0547">Nucleotide-binding</keyword>
<feature type="modified residue" description="4-aspartylphosphate" evidence="12">
    <location>
        <position position="714"/>
    </location>
</feature>
<dbReference type="InterPro" id="IPR003661">
    <property type="entry name" value="HisK_dim/P_dom"/>
</dbReference>
<dbReference type="CDD" id="cd06308">
    <property type="entry name" value="PBP1_sensor_kinase-like"/>
    <property type="match status" value="1"/>
</dbReference>
<evidence type="ECO:0000256" key="8">
    <source>
        <dbReference type="ARBA" id="ARBA00023012"/>
    </source>
</evidence>
<protein>
    <recommendedName>
        <fullName evidence="2">histidine kinase</fullName>
        <ecNumber evidence="2">2.7.13.3</ecNumber>
    </recommendedName>
</protein>
<dbReference type="GO" id="GO:0005524">
    <property type="term" value="F:ATP binding"/>
    <property type="evidence" value="ECO:0007669"/>
    <property type="project" value="UniProtKB-KW"/>
</dbReference>
<dbReference type="EMBL" id="AODQ01000002">
    <property type="protein sequence ID" value="EMR04676.1"/>
    <property type="molecule type" value="Genomic_DNA"/>
</dbReference>
<evidence type="ECO:0000256" key="4">
    <source>
        <dbReference type="ARBA" id="ARBA00022679"/>
    </source>
</evidence>
<dbReference type="PROSITE" id="PS51257">
    <property type="entry name" value="PROKAR_LIPOPROTEIN"/>
    <property type="match status" value="1"/>
</dbReference>
<feature type="signal peptide" evidence="15">
    <location>
        <begin position="1"/>
        <end position="22"/>
    </location>
</feature>
<dbReference type="SUPFAM" id="SSF46689">
    <property type="entry name" value="Homeodomain-like"/>
    <property type="match status" value="1"/>
</dbReference>
<evidence type="ECO:0000256" key="12">
    <source>
        <dbReference type="PROSITE-ProRule" id="PRU00169"/>
    </source>
</evidence>
<keyword evidence="20" id="KW-1185">Reference proteome</keyword>
<evidence type="ECO:0000256" key="5">
    <source>
        <dbReference type="ARBA" id="ARBA00022741"/>
    </source>
</evidence>
<dbReference type="InterPro" id="IPR004358">
    <property type="entry name" value="Sig_transdc_His_kin-like_C"/>
</dbReference>
<evidence type="ECO:0000256" key="11">
    <source>
        <dbReference type="ARBA" id="ARBA00023163"/>
    </source>
</evidence>
<keyword evidence="14" id="KW-1133">Transmembrane helix</keyword>
<dbReference type="SMART" id="SM00388">
    <property type="entry name" value="HisKA"/>
    <property type="match status" value="1"/>
</dbReference>
<dbReference type="PROSITE" id="PS00041">
    <property type="entry name" value="HTH_ARAC_FAMILY_1"/>
    <property type="match status" value="1"/>
</dbReference>
<dbReference type="OrthoDB" id="9797097at2"/>
<dbReference type="SUPFAM" id="SSF52172">
    <property type="entry name" value="CheY-like"/>
    <property type="match status" value="1"/>
</dbReference>
<evidence type="ECO:0000256" key="6">
    <source>
        <dbReference type="ARBA" id="ARBA00022777"/>
    </source>
</evidence>
<dbReference type="eggNOG" id="COG1879">
    <property type="taxonomic scope" value="Bacteria"/>
</dbReference>
<dbReference type="eggNOG" id="COG0745">
    <property type="taxonomic scope" value="Bacteria"/>
</dbReference>
<keyword evidence="13" id="KW-0175">Coiled coil</keyword>
<dbReference type="RefSeq" id="WP_009193541.1">
    <property type="nucleotide sequence ID" value="NZ_AODQ01000002.1"/>
</dbReference>
<evidence type="ECO:0000259" key="16">
    <source>
        <dbReference type="PROSITE" id="PS01124"/>
    </source>
</evidence>
<evidence type="ECO:0000256" key="13">
    <source>
        <dbReference type="SAM" id="Coils"/>
    </source>
</evidence>
<keyword evidence="10" id="KW-0238">DNA-binding</keyword>
<dbReference type="FunFam" id="1.10.287.130:FF:000045">
    <property type="entry name" value="Two-component system sensor histidine kinase/response regulator"/>
    <property type="match status" value="1"/>
</dbReference>
<evidence type="ECO:0000256" key="7">
    <source>
        <dbReference type="ARBA" id="ARBA00022840"/>
    </source>
</evidence>
<keyword evidence="8" id="KW-0902">Two-component regulatory system</keyword>
<dbReference type="Gene3D" id="3.40.50.2300">
    <property type="match status" value="3"/>
</dbReference>
<dbReference type="EC" id="2.7.13.3" evidence="2"/>
<comment type="caution">
    <text evidence="19">The sequence shown here is derived from an EMBL/GenBank/DDBJ whole genome shotgun (WGS) entry which is preliminary data.</text>
</comment>
<dbReference type="PANTHER" id="PTHR43547">
    <property type="entry name" value="TWO-COMPONENT HISTIDINE KINASE"/>
    <property type="match status" value="1"/>
</dbReference>
<dbReference type="SMART" id="SM00342">
    <property type="entry name" value="HTH_ARAC"/>
    <property type="match status" value="1"/>
</dbReference>
<dbReference type="Gene3D" id="1.10.287.130">
    <property type="match status" value="1"/>
</dbReference>
<keyword evidence="15" id="KW-0732">Signal</keyword>
<dbReference type="Pfam" id="PF12833">
    <property type="entry name" value="HTH_18"/>
    <property type="match status" value="1"/>
</dbReference>
<dbReference type="InterPro" id="IPR011006">
    <property type="entry name" value="CheY-like_superfamily"/>
</dbReference>
<dbReference type="PATRIC" id="fig|1279009.4.peg.133"/>
<dbReference type="Gene3D" id="3.30.565.10">
    <property type="entry name" value="Histidine kinase-like ATPase, C-terminal domain"/>
    <property type="match status" value="1"/>
</dbReference>
<accession>M7NBW2</accession>
<dbReference type="FunFam" id="3.30.565.10:FF:000037">
    <property type="entry name" value="Hybrid sensor histidine kinase/response regulator"/>
    <property type="match status" value="1"/>
</dbReference>
<dbReference type="GO" id="GO:0043565">
    <property type="term" value="F:sequence-specific DNA binding"/>
    <property type="evidence" value="ECO:0007669"/>
    <property type="project" value="InterPro"/>
</dbReference>
<feature type="transmembrane region" description="Helical" evidence="14">
    <location>
        <begin position="338"/>
        <end position="361"/>
    </location>
</feature>
<feature type="domain" description="HTH araC/xylS-type" evidence="16">
    <location>
        <begin position="813"/>
        <end position="912"/>
    </location>
</feature>
<dbReference type="PROSITE" id="PS50109">
    <property type="entry name" value="HIS_KIN"/>
    <property type="match status" value="1"/>
</dbReference>
<name>M7NBW2_9BACT</name>
<evidence type="ECO:0000256" key="10">
    <source>
        <dbReference type="ARBA" id="ARBA00023125"/>
    </source>
</evidence>
<evidence type="ECO:0000256" key="3">
    <source>
        <dbReference type="ARBA" id="ARBA00022553"/>
    </source>
</evidence>
<dbReference type="GO" id="GO:0003700">
    <property type="term" value="F:DNA-binding transcription factor activity"/>
    <property type="evidence" value="ECO:0007669"/>
    <property type="project" value="InterPro"/>
</dbReference>
<dbReference type="STRING" id="1279009.ADICEAN_00128"/>
<dbReference type="PROSITE" id="PS01124">
    <property type="entry name" value="HTH_ARAC_FAMILY_2"/>
    <property type="match status" value="1"/>
</dbReference>
<dbReference type="PANTHER" id="PTHR43547:SF2">
    <property type="entry name" value="HYBRID SIGNAL TRANSDUCTION HISTIDINE KINASE C"/>
    <property type="match status" value="1"/>
</dbReference>
<dbReference type="CDD" id="cd00075">
    <property type="entry name" value="HATPase"/>
    <property type="match status" value="1"/>
</dbReference>
<dbReference type="Pfam" id="PF00512">
    <property type="entry name" value="HisKA"/>
    <property type="match status" value="1"/>
</dbReference>
<sequence>MRKLLACLFVLVAFMFSCESMEQEASYTIGFAQCTGGDAWRQAMHDEMRREISFYPELDLIIKDANNNTSLQAEHIRQFIRQGVDLLIVSPNEAEPITPLVEEALEKGIPVIIVDRRTASSFYTAYVGADNYEIGKLAGNYVGELLGGQGKVLEIWGLKGSSPAQDRHRGFVEALQGFKDIRVVAEVRGEWEKEIAKSRFPDVYQQVGEVDLVFAHNDVMALGVYEYLKSIGQEKKFKFIGVDGLSGPSGGLQFVTEGILDATFLYPTGGEEIIRLASKILHKEPYDKENILNSTVIDSRNVHIMKQQTDKILTQQKSIERQQEKIAEQIEIYQSQRVLLYILLGGMVVIIILGALAGLALREKQEMNRVLVTKNREIIKQRDEIEKMARKADKATEAKFKFFTNISHEFRTPLTLILGPVDDILRSNISTDLKKDMQLIKNNANRLLHLVTQLMDFRKIENKKMKLQTAERDIVAFVHTIASSFKRLAQKRRIHFAVESKPEKVKVYFDADKLDKVLFNLLSNAFKFTDDGGVISVKITISDTCDRVILMVEDNGRGMSAEHVKHAFDRFYTGDVYNNLSTGLGLSLSKEFISLHKGEIAVVSERWKGTRFVITLPLGKEHLQAEEILLQEQEEEMVALASLPYAQEIEVEAAEGVEAAAQKQYTILLIEDNEELRGFLKQRLQKEFTVVEAPDGLLGLSLAFDVVPDLIISDIMLPNKGGLEVTATLKKDLRTAHVPVILLTAKDSIEQKIEGIQSGADLYVTKPFNYQYLYERVKSLIQSRERLKDQYSSEISVDASLAAPKQLDKKFINAFTAVVQKNLANPQLSANDIAESLGMSRVQLYRKAKSILGYSINDYVVKARLKKAKHLLLNSDHTITEIATEVGFSSPAYFSTAFKNHFGVSPSDFKASHTVKE</sequence>
<evidence type="ECO:0000256" key="1">
    <source>
        <dbReference type="ARBA" id="ARBA00000085"/>
    </source>
</evidence>
<dbReference type="InterPro" id="IPR036097">
    <property type="entry name" value="HisK_dim/P_sf"/>
</dbReference>
<dbReference type="InterPro" id="IPR005467">
    <property type="entry name" value="His_kinase_dom"/>
</dbReference>
<evidence type="ECO:0000256" key="14">
    <source>
        <dbReference type="SAM" id="Phobius"/>
    </source>
</evidence>
<dbReference type="Proteomes" id="UP000011910">
    <property type="component" value="Unassembled WGS sequence"/>
</dbReference>
<dbReference type="InterPro" id="IPR003594">
    <property type="entry name" value="HATPase_dom"/>
</dbReference>
<dbReference type="InterPro" id="IPR036890">
    <property type="entry name" value="HATPase_C_sf"/>
</dbReference>
<dbReference type="InterPro" id="IPR018060">
    <property type="entry name" value="HTH_AraC"/>
</dbReference>
<dbReference type="SUPFAM" id="SSF47384">
    <property type="entry name" value="Homodimeric domain of signal transducing histidine kinase"/>
    <property type="match status" value="1"/>
</dbReference>
<dbReference type="CDD" id="cd17574">
    <property type="entry name" value="REC_OmpR"/>
    <property type="match status" value="1"/>
</dbReference>
<keyword evidence="7" id="KW-0067">ATP-binding</keyword>
<feature type="domain" description="Response regulatory" evidence="18">
    <location>
        <begin position="666"/>
        <end position="781"/>
    </location>
</feature>
<dbReference type="Pfam" id="PF13407">
    <property type="entry name" value="Peripla_BP_4"/>
    <property type="match status" value="1"/>
</dbReference>
<gene>
    <name evidence="19" type="primary">luxQ_1</name>
    <name evidence="19" type="ORF">ADICEAN_00128</name>
</gene>
<feature type="coiled-coil region" evidence="13">
    <location>
        <begin position="371"/>
        <end position="398"/>
    </location>
</feature>
<dbReference type="InterPro" id="IPR025997">
    <property type="entry name" value="SBP_2_dom"/>
</dbReference>
<dbReference type="InterPro" id="IPR001789">
    <property type="entry name" value="Sig_transdc_resp-reg_receiver"/>
</dbReference>
<keyword evidence="14" id="KW-0812">Transmembrane</keyword>
<evidence type="ECO:0000256" key="2">
    <source>
        <dbReference type="ARBA" id="ARBA00012438"/>
    </source>
</evidence>
<dbReference type="AlphaFoldDB" id="M7NBW2"/>
<dbReference type="InterPro" id="IPR018062">
    <property type="entry name" value="HTH_AraC-typ_CS"/>
</dbReference>
<dbReference type="Pfam" id="PF02518">
    <property type="entry name" value="HATPase_c"/>
    <property type="match status" value="1"/>
</dbReference>
<dbReference type="SMART" id="SM00387">
    <property type="entry name" value="HATPase_c"/>
    <property type="match status" value="1"/>
</dbReference>
<evidence type="ECO:0000259" key="17">
    <source>
        <dbReference type="PROSITE" id="PS50109"/>
    </source>
</evidence>
<keyword evidence="9" id="KW-0805">Transcription regulation</keyword>
<dbReference type="eggNOG" id="COG2205">
    <property type="taxonomic scope" value="Bacteria"/>
</dbReference>
<keyword evidence="11" id="KW-0804">Transcription</keyword>
<dbReference type="SUPFAM" id="SSF55874">
    <property type="entry name" value="ATPase domain of HSP90 chaperone/DNA topoisomerase II/histidine kinase"/>
    <property type="match status" value="1"/>
</dbReference>
<dbReference type="Pfam" id="PF00072">
    <property type="entry name" value="Response_reg"/>
    <property type="match status" value="1"/>
</dbReference>
<keyword evidence="4 19" id="KW-0808">Transferase</keyword>
<proteinExistence type="predicted"/>
<keyword evidence="3 12" id="KW-0597">Phosphoprotein</keyword>